<dbReference type="PROSITE" id="PS51194">
    <property type="entry name" value="HELICASE_CTER"/>
    <property type="match status" value="1"/>
</dbReference>
<keyword evidence="4" id="KW-0067">ATP-binding</keyword>
<dbReference type="SMART" id="SM00490">
    <property type="entry name" value="HELICc"/>
    <property type="match status" value="1"/>
</dbReference>
<dbReference type="GO" id="GO:0016787">
    <property type="term" value="F:hydrolase activity"/>
    <property type="evidence" value="ECO:0007669"/>
    <property type="project" value="UniProtKB-KW"/>
</dbReference>
<evidence type="ECO:0000313" key="7">
    <source>
        <dbReference type="Proteomes" id="UP000046392"/>
    </source>
</evidence>
<dbReference type="CDD" id="cd18787">
    <property type="entry name" value="SF2_C_DEAD"/>
    <property type="match status" value="1"/>
</dbReference>
<keyword evidence="2" id="KW-0378">Hydrolase</keyword>
<evidence type="ECO:0000256" key="4">
    <source>
        <dbReference type="ARBA" id="ARBA00022840"/>
    </source>
</evidence>
<name>A0A0N5BJS9_STREA</name>
<feature type="domain" description="Helicase ATP-binding" evidence="5">
    <location>
        <begin position="1"/>
        <end position="122"/>
    </location>
</feature>
<protein>
    <submittedName>
        <fullName evidence="8">Helicase C-terminal domain-containing protein</fullName>
    </submittedName>
</protein>
<sequence>MLKSEWKSKNKPKTPYVMIIALTRELVIQISEYGRKLCEGTKLCCTMLYGQKTKDFFKANLDSGCDILIATRGRLTEFLSEEKCTPQQTPLYTARQNLLFSATFPQEPQEFFREWVKNNAITIQNDKSNPVSKNIILTFIRVEGMHKNKVCADVIITENKEAKKHGMSLRKTLVFHFFLTYNGIKVLSINGDHYQDYREKALKEFRSGNIDVLVATDVVARGIDICDMEHVMIVELPGDFTTFIHRVGRIGRMNEGQVTTFYDPNKDYILADEISN</sequence>
<dbReference type="InterPro" id="IPR001650">
    <property type="entry name" value="Helicase_C-like"/>
</dbReference>
<keyword evidence="3" id="KW-0347">Helicase</keyword>
<evidence type="ECO:0000256" key="3">
    <source>
        <dbReference type="ARBA" id="ARBA00022806"/>
    </source>
</evidence>
<feature type="domain" description="Helicase C-terminal" evidence="6">
    <location>
        <begin position="115"/>
        <end position="276"/>
    </location>
</feature>
<evidence type="ECO:0000256" key="2">
    <source>
        <dbReference type="ARBA" id="ARBA00022801"/>
    </source>
</evidence>
<keyword evidence="1" id="KW-0547">Nucleotide-binding</keyword>
<proteinExistence type="predicted"/>
<dbReference type="PROSITE" id="PS51192">
    <property type="entry name" value="HELICASE_ATP_BIND_1"/>
    <property type="match status" value="1"/>
</dbReference>
<accession>A0A0N5BJS9</accession>
<evidence type="ECO:0000256" key="1">
    <source>
        <dbReference type="ARBA" id="ARBA00022741"/>
    </source>
</evidence>
<keyword evidence="7" id="KW-1185">Reference proteome</keyword>
<dbReference type="GO" id="GO:0003724">
    <property type="term" value="F:RNA helicase activity"/>
    <property type="evidence" value="ECO:0007669"/>
    <property type="project" value="TreeGrafter"/>
</dbReference>
<dbReference type="STRING" id="174720.A0A0N5BJS9"/>
<dbReference type="PANTHER" id="PTHR47959">
    <property type="entry name" value="ATP-DEPENDENT RNA HELICASE RHLE-RELATED"/>
    <property type="match status" value="1"/>
</dbReference>
<dbReference type="Gene3D" id="3.40.50.300">
    <property type="entry name" value="P-loop containing nucleotide triphosphate hydrolases"/>
    <property type="match status" value="2"/>
</dbReference>
<organism evidence="7 8">
    <name type="scientific">Strongyloides papillosus</name>
    <name type="common">Intestinal threadworm</name>
    <dbReference type="NCBI Taxonomy" id="174720"/>
    <lineage>
        <taxon>Eukaryota</taxon>
        <taxon>Metazoa</taxon>
        <taxon>Ecdysozoa</taxon>
        <taxon>Nematoda</taxon>
        <taxon>Chromadorea</taxon>
        <taxon>Rhabditida</taxon>
        <taxon>Tylenchina</taxon>
        <taxon>Panagrolaimomorpha</taxon>
        <taxon>Strongyloidoidea</taxon>
        <taxon>Strongyloididae</taxon>
        <taxon>Strongyloides</taxon>
    </lineage>
</organism>
<evidence type="ECO:0000313" key="8">
    <source>
        <dbReference type="WBParaSite" id="SPAL_0000619800.1"/>
    </source>
</evidence>
<dbReference type="SUPFAM" id="SSF52540">
    <property type="entry name" value="P-loop containing nucleoside triphosphate hydrolases"/>
    <property type="match status" value="1"/>
</dbReference>
<dbReference type="Pfam" id="PF00271">
    <property type="entry name" value="Helicase_C"/>
    <property type="match status" value="1"/>
</dbReference>
<dbReference type="InterPro" id="IPR050079">
    <property type="entry name" value="DEAD_box_RNA_helicase"/>
</dbReference>
<dbReference type="PANTHER" id="PTHR47959:SF1">
    <property type="entry name" value="ATP-DEPENDENT RNA HELICASE DBPA"/>
    <property type="match status" value="1"/>
</dbReference>
<dbReference type="GO" id="GO:0005829">
    <property type="term" value="C:cytosol"/>
    <property type="evidence" value="ECO:0007669"/>
    <property type="project" value="TreeGrafter"/>
</dbReference>
<dbReference type="GO" id="GO:0005524">
    <property type="term" value="F:ATP binding"/>
    <property type="evidence" value="ECO:0007669"/>
    <property type="project" value="UniProtKB-KW"/>
</dbReference>
<dbReference type="InterPro" id="IPR014001">
    <property type="entry name" value="Helicase_ATP-bd"/>
</dbReference>
<dbReference type="InterPro" id="IPR027417">
    <property type="entry name" value="P-loop_NTPase"/>
</dbReference>
<dbReference type="WBParaSite" id="SPAL_0000619800.1">
    <property type="protein sequence ID" value="SPAL_0000619800.1"/>
    <property type="gene ID" value="SPAL_0000619800"/>
</dbReference>
<dbReference type="GO" id="GO:0003676">
    <property type="term" value="F:nucleic acid binding"/>
    <property type="evidence" value="ECO:0007669"/>
    <property type="project" value="InterPro"/>
</dbReference>
<reference evidence="8" key="1">
    <citation type="submission" date="2017-02" db="UniProtKB">
        <authorList>
            <consortium name="WormBaseParasite"/>
        </authorList>
    </citation>
    <scope>IDENTIFICATION</scope>
</reference>
<dbReference type="InterPro" id="IPR011545">
    <property type="entry name" value="DEAD/DEAH_box_helicase_dom"/>
</dbReference>
<evidence type="ECO:0000259" key="6">
    <source>
        <dbReference type="PROSITE" id="PS51194"/>
    </source>
</evidence>
<dbReference type="Pfam" id="PF00270">
    <property type="entry name" value="DEAD"/>
    <property type="match status" value="1"/>
</dbReference>
<evidence type="ECO:0000259" key="5">
    <source>
        <dbReference type="PROSITE" id="PS51192"/>
    </source>
</evidence>
<dbReference type="Proteomes" id="UP000046392">
    <property type="component" value="Unplaced"/>
</dbReference>
<dbReference type="AlphaFoldDB" id="A0A0N5BJS9"/>